<dbReference type="Gene3D" id="1.25.40.430">
    <property type="match status" value="1"/>
</dbReference>
<feature type="compositionally biased region" description="Low complexity" evidence="5">
    <location>
        <begin position="229"/>
        <end position="240"/>
    </location>
</feature>
<keyword evidence="9" id="KW-1185">Reference proteome</keyword>
<evidence type="ECO:0000259" key="7">
    <source>
        <dbReference type="PROSITE" id="PS51489"/>
    </source>
</evidence>
<dbReference type="GO" id="GO:0004672">
    <property type="term" value="F:protein kinase activity"/>
    <property type="evidence" value="ECO:0007669"/>
    <property type="project" value="InterPro"/>
</dbReference>
<dbReference type="Pfam" id="PF08311">
    <property type="entry name" value="Mad3_BUB1_I"/>
    <property type="match status" value="1"/>
</dbReference>
<gene>
    <name evidence="8" type="ORF">LIPSTDRAFT_73373</name>
</gene>
<dbReference type="GO" id="GO:0007094">
    <property type="term" value="P:mitotic spindle assembly checkpoint signaling"/>
    <property type="evidence" value="ECO:0007669"/>
    <property type="project" value="InterPro"/>
</dbReference>
<dbReference type="Pfam" id="PF00069">
    <property type="entry name" value="Pkinase"/>
    <property type="match status" value="1"/>
</dbReference>
<reference evidence="8 9" key="1">
    <citation type="journal article" date="2016" name="Proc. Natl. Acad. Sci. U.S.A.">
        <title>Comparative genomics of biotechnologically important yeasts.</title>
        <authorList>
            <person name="Riley R."/>
            <person name="Haridas S."/>
            <person name="Wolfe K.H."/>
            <person name="Lopes M.R."/>
            <person name="Hittinger C.T."/>
            <person name="Goeker M."/>
            <person name="Salamov A.A."/>
            <person name="Wisecaver J.H."/>
            <person name="Long T.M."/>
            <person name="Calvey C.H."/>
            <person name="Aerts A.L."/>
            <person name="Barry K.W."/>
            <person name="Choi C."/>
            <person name="Clum A."/>
            <person name="Coughlan A.Y."/>
            <person name="Deshpande S."/>
            <person name="Douglass A.P."/>
            <person name="Hanson S.J."/>
            <person name="Klenk H.-P."/>
            <person name="LaButti K.M."/>
            <person name="Lapidus A."/>
            <person name="Lindquist E.A."/>
            <person name="Lipzen A.M."/>
            <person name="Meier-Kolthoff J.P."/>
            <person name="Ohm R.A."/>
            <person name="Otillar R.P."/>
            <person name="Pangilinan J.L."/>
            <person name="Peng Y."/>
            <person name="Rokas A."/>
            <person name="Rosa C.A."/>
            <person name="Scheuner C."/>
            <person name="Sibirny A.A."/>
            <person name="Slot J.C."/>
            <person name="Stielow J.B."/>
            <person name="Sun H."/>
            <person name="Kurtzman C.P."/>
            <person name="Blackwell M."/>
            <person name="Grigoriev I.V."/>
            <person name="Jeffries T.W."/>
        </authorList>
    </citation>
    <scope>NUCLEOTIDE SEQUENCE [LARGE SCALE GENOMIC DNA]</scope>
    <source>
        <strain evidence="8 9">NRRL Y-11557</strain>
    </source>
</reference>
<proteinExistence type="predicted"/>
<feature type="region of interest" description="Disordered" evidence="5">
    <location>
        <begin position="427"/>
        <end position="465"/>
    </location>
</feature>
<comment type="subcellular location">
    <subcellularLocation>
        <location evidence="1">Chromosome</location>
        <location evidence="1">Centromere</location>
        <location evidence="1">Kinetochore</location>
    </subcellularLocation>
</comment>
<dbReference type="AlphaFoldDB" id="A0A1E3Q3Q4"/>
<dbReference type="GO" id="GO:0005634">
    <property type="term" value="C:nucleus"/>
    <property type="evidence" value="ECO:0007669"/>
    <property type="project" value="TreeGrafter"/>
</dbReference>
<dbReference type="InterPro" id="IPR015661">
    <property type="entry name" value="Bub1/Mad3"/>
</dbReference>
<accession>A0A1E3Q3Q4</accession>
<dbReference type="Gene3D" id="1.10.510.10">
    <property type="entry name" value="Transferase(Phosphotransferase) domain 1"/>
    <property type="match status" value="1"/>
</dbReference>
<dbReference type="InterPro" id="IPR013212">
    <property type="entry name" value="Mad3/Bub1_I"/>
</dbReference>
<dbReference type="PANTHER" id="PTHR14030">
    <property type="entry name" value="MITOTIC CHECKPOINT SERINE/THREONINE-PROTEIN KINASE BUB1"/>
    <property type="match status" value="1"/>
</dbReference>
<feature type="compositionally biased region" description="Basic and acidic residues" evidence="5">
    <location>
        <begin position="586"/>
        <end position="595"/>
    </location>
</feature>
<name>A0A1E3Q3Q4_LIPST</name>
<feature type="domain" description="BUB1 N-terminal" evidence="7">
    <location>
        <begin position="53"/>
        <end position="217"/>
    </location>
</feature>
<evidence type="ECO:0000256" key="3">
    <source>
        <dbReference type="ARBA" id="ARBA00022838"/>
    </source>
</evidence>
<dbReference type="Gene3D" id="6.10.20.170">
    <property type="match status" value="1"/>
</dbReference>
<feature type="compositionally biased region" description="Polar residues" evidence="5">
    <location>
        <begin position="570"/>
        <end position="582"/>
    </location>
</feature>
<dbReference type="PROSITE" id="PS00108">
    <property type="entry name" value="PROTEIN_KINASE_ST"/>
    <property type="match status" value="1"/>
</dbReference>
<evidence type="ECO:0000256" key="2">
    <source>
        <dbReference type="ARBA" id="ARBA00022454"/>
    </source>
</evidence>
<evidence type="ECO:0000256" key="4">
    <source>
        <dbReference type="ARBA" id="ARBA00023328"/>
    </source>
</evidence>
<dbReference type="GO" id="GO:0000776">
    <property type="term" value="C:kinetochore"/>
    <property type="evidence" value="ECO:0007669"/>
    <property type="project" value="UniProtKB-KW"/>
</dbReference>
<feature type="region of interest" description="Disordered" evidence="5">
    <location>
        <begin position="482"/>
        <end position="612"/>
    </location>
</feature>
<dbReference type="EMBL" id="KV454297">
    <property type="protein sequence ID" value="ODQ71657.1"/>
    <property type="molecule type" value="Genomic_DNA"/>
</dbReference>
<evidence type="ECO:0000256" key="5">
    <source>
        <dbReference type="SAM" id="MobiDB-lite"/>
    </source>
</evidence>
<dbReference type="InterPro" id="IPR011009">
    <property type="entry name" value="Kinase-like_dom_sf"/>
</dbReference>
<feature type="region of interest" description="Disordered" evidence="5">
    <location>
        <begin position="225"/>
        <end position="246"/>
    </location>
</feature>
<dbReference type="InterPro" id="IPR012572">
    <property type="entry name" value="Mad3/Bub1_II"/>
</dbReference>
<dbReference type="SUPFAM" id="SSF56112">
    <property type="entry name" value="Protein kinase-like (PK-like)"/>
    <property type="match status" value="1"/>
</dbReference>
<dbReference type="InterPro" id="IPR008271">
    <property type="entry name" value="Ser/Thr_kinase_AS"/>
</dbReference>
<dbReference type="OrthoDB" id="248495at2759"/>
<keyword evidence="3" id="KW-0995">Kinetochore</keyword>
<dbReference type="GO" id="GO:0032991">
    <property type="term" value="C:protein-containing complex"/>
    <property type="evidence" value="ECO:0007669"/>
    <property type="project" value="UniProtKB-ARBA"/>
</dbReference>
<dbReference type="GO" id="GO:0005524">
    <property type="term" value="F:ATP binding"/>
    <property type="evidence" value="ECO:0007669"/>
    <property type="project" value="InterPro"/>
</dbReference>
<keyword evidence="4" id="KW-0137">Centromere</keyword>
<feature type="compositionally biased region" description="Polar residues" evidence="5">
    <location>
        <begin position="428"/>
        <end position="450"/>
    </location>
</feature>
<evidence type="ECO:0008006" key="10">
    <source>
        <dbReference type="Google" id="ProtNLM"/>
    </source>
</evidence>
<evidence type="ECO:0000259" key="6">
    <source>
        <dbReference type="PROSITE" id="PS50011"/>
    </source>
</evidence>
<dbReference type="PROSITE" id="PS50011">
    <property type="entry name" value="PROTEIN_KINASE_DOM"/>
    <property type="match status" value="1"/>
</dbReference>
<protein>
    <recommendedName>
        <fullName evidence="10">Protein kinase domain-containing protein</fullName>
    </recommendedName>
</protein>
<dbReference type="CDD" id="cd13981">
    <property type="entry name" value="STKc_Bub1_BubR1"/>
    <property type="match status" value="1"/>
</dbReference>
<sequence>MGSEIVSFDMFEHQKENIQPLHEGRSAAALAKAFSVEAMNASRDKQVPERDDFEKRIEMAEDLDDPLEVWLEYLRWIHETYPQGASAESGLISLLERCATQFQNASHYANDPRYLRIWMEYIRYNDSPSEMFSFLMQRDIGLRLATFYEEYAHYLESIGRKHQADDVFRMGIENEARPLDRLRRRYSEFLQRLEANPPDPNEPRSPIMPLVRPALATLELASVERDANPQQQQSHQPIQPETSRPRAKMSIFIDPDGGASGPADRLGGWESIGTIAERRKENTIDARPWEGETMKMSQPPSSATRAKLTIFRDTGTELPSQQPQFKIPALPQQPLQGQKVKREEKFVANMNAVYPQGEAEEMSFEELRAKARGLLRQKSANKVQQSSASVHRGVVSLAPSSTPGADRSAIVERTPLGSSRKIVLTSAFREQSPLQPLAVQTQPLKDSPTNPRRRPASPTMTVHTRAATDEIYSMFNQPLKCDIDEVENQGIPDSSDEDEEEEEDDDDDDDDDEEDDDIDGDGDGDGDNDDSDEDEHKDDNSDDDGRQRSQQGRVYEEDSQDEHDRDYVIEQQQDNIANNKPSNGVYREHSNDMDRSSTASQNVPATPHQDRAPLVSIERYGIAMMTPIVEATESIATITRSTKSKHDRLLDNFDENVESSPFVEHPAPRQDDNTTNDIKQFSPIRNDVCLTDRTNMTEIWTRKPIITDLLVNPMDEYIRNNILENVVPSLQSCRGYFHNTQLRLGRSEALKRNVKNKRNNTSSEDVDIELQGSVYRLRRELGEGAFAPVYLFEIMDSDESFLEDGKSRLRAIKMEHPSSAWEFYIMQEIERRLSADADISIPKDLRARALDSVIHVRELHMFGDTSCLILDYNDQGTILDLVNLVKADSIKSSSAPVLGLDECVAMFFTIELLRTIEALHETGILHGDLKPDNCMVRILAGNESLSMTRLSLSDSASKRQSNRTILSPYKASGEQGWLTKGISLIDFGRAIDLTVYDHKRDVQFIADWNTSAQDCAEMRELRPWTYQVDYHGLASIIHMMLFGKYIEITTDSQPGYGRRKHYRITQSFKRYWQQDIWRELFELLLNSVAESQAGIPDVHVESTTPVKTFPITKRLRNCREKMEEFLETNGERSGMSLRTSLQKLENLVSAERRKTGI</sequence>
<feature type="domain" description="Protein kinase" evidence="6">
    <location>
        <begin position="775"/>
        <end position="1104"/>
    </location>
</feature>
<evidence type="ECO:0000256" key="1">
    <source>
        <dbReference type="ARBA" id="ARBA00004629"/>
    </source>
</evidence>
<feature type="compositionally biased region" description="Basic and acidic residues" evidence="5">
    <location>
        <begin position="537"/>
        <end position="547"/>
    </location>
</feature>
<dbReference type="InterPro" id="IPR000719">
    <property type="entry name" value="Prot_kinase_dom"/>
</dbReference>
<dbReference type="SMART" id="SM00777">
    <property type="entry name" value="Mad3_BUB1_I"/>
    <property type="match status" value="1"/>
</dbReference>
<keyword evidence="2" id="KW-0158">Chromosome</keyword>
<dbReference type="PANTHER" id="PTHR14030:SF4">
    <property type="entry name" value="BUB1 KINASE, ISOFORM A-RELATED"/>
    <property type="match status" value="1"/>
</dbReference>
<dbReference type="Proteomes" id="UP000094385">
    <property type="component" value="Unassembled WGS sequence"/>
</dbReference>
<organism evidence="8 9">
    <name type="scientific">Lipomyces starkeyi NRRL Y-11557</name>
    <dbReference type="NCBI Taxonomy" id="675824"/>
    <lineage>
        <taxon>Eukaryota</taxon>
        <taxon>Fungi</taxon>
        <taxon>Dikarya</taxon>
        <taxon>Ascomycota</taxon>
        <taxon>Saccharomycotina</taxon>
        <taxon>Lipomycetes</taxon>
        <taxon>Lipomycetales</taxon>
        <taxon>Lipomycetaceae</taxon>
        <taxon>Lipomyces</taxon>
    </lineage>
</organism>
<dbReference type="PROSITE" id="PS51489">
    <property type="entry name" value="BUB1_N"/>
    <property type="match status" value="1"/>
</dbReference>
<dbReference type="Pfam" id="PF08171">
    <property type="entry name" value="Mad3_BUB1_II"/>
    <property type="match status" value="1"/>
</dbReference>
<dbReference type="STRING" id="675824.A0A1E3Q3Q4"/>
<dbReference type="GO" id="GO:0051754">
    <property type="term" value="P:meiotic sister chromatid cohesion, centromeric"/>
    <property type="evidence" value="ECO:0007669"/>
    <property type="project" value="TreeGrafter"/>
</dbReference>
<evidence type="ECO:0000313" key="8">
    <source>
        <dbReference type="EMBL" id="ODQ71657.1"/>
    </source>
</evidence>
<feature type="compositionally biased region" description="Acidic residues" evidence="5">
    <location>
        <begin position="494"/>
        <end position="536"/>
    </location>
</feature>
<evidence type="ECO:0000313" key="9">
    <source>
        <dbReference type="Proteomes" id="UP000094385"/>
    </source>
</evidence>
<dbReference type="FunFam" id="1.25.40.430:FF:000003">
    <property type="entry name" value="Checkpoint serine/threonine-protein kinase BUB1"/>
    <property type="match status" value="1"/>
</dbReference>
<dbReference type="SMART" id="SM00220">
    <property type="entry name" value="S_TKc"/>
    <property type="match status" value="1"/>
</dbReference>